<dbReference type="EMBL" id="KI913967">
    <property type="protein sequence ID" value="ETV99560.1"/>
    <property type="molecule type" value="Genomic_DNA"/>
</dbReference>
<gene>
    <name evidence="1" type="ORF">H310_08219</name>
</gene>
<dbReference type="AlphaFoldDB" id="A0A024TZG7"/>
<dbReference type="VEuPathDB" id="FungiDB:H310_08219"/>
<dbReference type="PANTHER" id="PTHR15544:SF0">
    <property type="entry name" value="TETRATRICOPEPTIDE REPEAT PROTEIN 33"/>
    <property type="match status" value="1"/>
</dbReference>
<dbReference type="PANTHER" id="PTHR15544">
    <property type="entry name" value="OSMOSIS RESPONSIVE FACTOR"/>
    <property type="match status" value="1"/>
</dbReference>
<reference evidence="1" key="1">
    <citation type="submission" date="2013-12" db="EMBL/GenBank/DDBJ databases">
        <title>The Genome Sequence of Aphanomyces invadans NJM9701.</title>
        <authorList>
            <consortium name="The Broad Institute Genomics Platform"/>
            <person name="Russ C."/>
            <person name="Tyler B."/>
            <person name="van West P."/>
            <person name="Dieguez-Uribeondo J."/>
            <person name="Young S.K."/>
            <person name="Zeng Q."/>
            <person name="Gargeya S."/>
            <person name="Fitzgerald M."/>
            <person name="Abouelleil A."/>
            <person name="Alvarado L."/>
            <person name="Chapman S.B."/>
            <person name="Gainer-Dewar J."/>
            <person name="Goldberg J."/>
            <person name="Griggs A."/>
            <person name="Gujja S."/>
            <person name="Hansen M."/>
            <person name="Howarth C."/>
            <person name="Imamovic A."/>
            <person name="Ireland A."/>
            <person name="Larimer J."/>
            <person name="McCowan C."/>
            <person name="Murphy C."/>
            <person name="Pearson M."/>
            <person name="Poon T.W."/>
            <person name="Priest M."/>
            <person name="Roberts A."/>
            <person name="Saif S."/>
            <person name="Shea T."/>
            <person name="Sykes S."/>
            <person name="Wortman J."/>
            <person name="Nusbaum C."/>
            <person name="Birren B."/>
        </authorList>
    </citation>
    <scope>NUCLEOTIDE SEQUENCE [LARGE SCALE GENOMIC DNA]</scope>
    <source>
        <strain evidence="1">NJM9701</strain>
    </source>
</reference>
<dbReference type="GeneID" id="20085269"/>
<dbReference type="InterPro" id="IPR011990">
    <property type="entry name" value="TPR-like_helical_dom_sf"/>
</dbReference>
<proteinExistence type="predicted"/>
<organism evidence="1">
    <name type="scientific">Aphanomyces invadans</name>
    <dbReference type="NCBI Taxonomy" id="157072"/>
    <lineage>
        <taxon>Eukaryota</taxon>
        <taxon>Sar</taxon>
        <taxon>Stramenopiles</taxon>
        <taxon>Oomycota</taxon>
        <taxon>Saprolegniomycetes</taxon>
        <taxon>Saprolegniales</taxon>
        <taxon>Verrucalvaceae</taxon>
        <taxon>Aphanomyces</taxon>
    </lineage>
</organism>
<dbReference type="Gene3D" id="1.25.40.10">
    <property type="entry name" value="Tetratricopeptide repeat domain"/>
    <property type="match status" value="1"/>
</dbReference>
<dbReference type="RefSeq" id="XP_008872116.1">
    <property type="nucleotide sequence ID" value="XM_008873894.1"/>
</dbReference>
<dbReference type="OrthoDB" id="2423701at2759"/>
<protein>
    <submittedName>
        <fullName evidence="1">Uncharacterized protein</fullName>
    </submittedName>
</protein>
<dbReference type="SUPFAM" id="SSF48452">
    <property type="entry name" value="TPR-like"/>
    <property type="match status" value="1"/>
</dbReference>
<accession>A0A024TZG7</accession>
<dbReference type="InterPro" id="IPR052658">
    <property type="entry name" value="TPR-containing"/>
</dbReference>
<sequence length="237" mass="26036">MTQRDPTPAAFSMRLGAKKRKHCDSNHANTTSKATPCAAFLSQTQLDGMSDYDYADMTMDVQPSSSHILSLEDAAAKVKRLKAEGNTLAEAGLFRAAVARFQHGLDIDPDNGVLYELQAQAYLASNDYFRGIEAATRATELCPEWSDGFATLAHCQFNFGELDLAHAAMLKAWTLEQDACQKQQWQAELDDMASLLAVQTDNIATIAPPSTVALTPDEHQVRTCKANLCRRSVHWPS</sequence>
<evidence type="ECO:0000313" key="1">
    <source>
        <dbReference type="EMBL" id="ETV99560.1"/>
    </source>
</evidence>
<name>A0A024TZG7_9STRA</name>